<gene>
    <name evidence="4" type="ORF">AAY24_10205</name>
</gene>
<dbReference type="CDD" id="cd06558">
    <property type="entry name" value="crotonase-like"/>
    <property type="match status" value="1"/>
</dbReference>
<reference evidence="4 5" key="1">
    <citation type="journal article" date="2015" name="Genome Announc.">
        <title>Complete Genome Sequence of Sedimenticola thiotaurini Strain SIP-G1, a Polyphosphate- and Polyhydroxyalkanoate-Accumulating Sulfur-Oxidizing Gammaproteobacterium Isolated from Salt Marsh Sediments.</title>
        <authorList>
            <person name="Flood B.E."/>
            <person name="Jones D.S."/>
            <person name="Bailey J.V."/>
        </authorList>
    </citation>
    <scope>NUCLEOTIDE SEQUENCE [LARGE SCALE GENOMIC DNA]</scope>
    <source>
        <strain evidence="4 5">SIP-G1</strain>
    </source>
</reference>
<dbReference type="PANTHER" id="PTHR11941:SF54">
    <property type="entry name" value="ENOYL-COA HYDRATASE, MITOCHONDRIAL"/>
    <property type="match status" value="1"/>
</dbReference>
<dbReference type="GO" id="GO:0006635">
    <property type="term" value="P:fatty acid beta-oxidation"/>
    <property type="evidence" value="ECO:0007669"/>
    <property type="project" value="TreeGrafter"/>
</dbReference>
<evidence type="ECO:0000313" key="4">
    <source>
        <dbReference type="EMBL" id="AKH20669.1"/>
    </source>
</evidence>
<dbReference type="Gene3D" id="1.10.12.10">
    <property type="entry name" value="Lyase 2-enoyl-coa Hydratase, Chain A, domain 2"/>
    <property type="match status" value="1"/>
</dbReference>
<keyword evidence="2" id="KW-0456">Lyase</keyword>
<dbReference type="InterPro" id="IPR018376">
    <property type="entry name" value="Enoyl-CoA_hyd/isom_CS"/>
</dbReference>
<keyword evidence="5" id="KW-1185">Reference proteome</keyword>
<dbReference type="RefSeq" id="WP_046859602.1">
    <property type="nucleotide sequence ID" value="NZ_CP011412.1"/>
</dbReference>
<evidence type="ECO:0000256" key="3">
    <source>
        <dbReference type="RuleBase" id="RU003707"/>
    </source>
</evidence>
<protein>
    <submittedName>
        <fullName evidence="4">2,3-dehydroadipyl-CoA hydratase</fullName>
    </submittedName>
</protein>
<dbReference type="FunFam" id="1.10.12.10:FF:000001">
    <property type="entry name" value="Probable enoyl-CoA hydratase, mitochondrial"/>
    <property type="match status" value="1"/>
</dbReference>
<name>A0A0F7JZD1_9GAMM</name>
<dbReference type="PATRIC" id="fig|1543721.4.peg.2117"/>
<dbReference type="InterPro" id="IPR029045">
    <property type="entry name" value="ClpP/crotonase-like_dom_sf"/>
</dbReference>
<dbReference type="KEGG" id="seds:AAY24_10205"/>
<comment type="similarity">
    <text evidence="1 3">Belongs to the enoyl-CoA hydratase/isomerase family.</text>
</comment>
<organism evidence="4 5">
    <name type="scientific">Sedimenticola thiotaurini</name>
    <dbReference type="NCBI Taxonomy" id="1543721"/>
    <lineage>
        <taxon>Bacteria</taxon>
        <taxon>Pseudomonadati</taxon>
        <taxon>Pseudomonadota</taxon>
        <taxon>Gammaproteobacteria</taxon>
        <taxon>Chromatiales</taxon>
        <taxon>Sedimenticolaceae</taxon>
        <taxon>Sedimenticola</taxon>
    </lineage>
</organism>
<sequence length="259" mass="27820">MTAYSDILLDTPHNGVQLIRLNRPEARNALRNTLLGELADALQNAARDEQIRAVVITGSDQVFAAGADIKEMAALDAVGLWKDPRPTYWKAIRTFPKPLIASVNGYCLGGGMELAMHADIIIAGEDAQFGQPEINLGIIPGAGGTQRLIRTVGKALAMRLVLSGEFIPARQALTAGLVAEVTQPELTLKRAIALAESIASKSPVAVRLAKEAILAGFETSLSQGLELERKAFLFLAATEDRQEGINAFLEKRPPQFKGQ</sequence>
<dbReference type="Gene3D" id="3.90.226.10">
    <property type="entry name" value="2-enoyl-CoA Hydratase, Chain A, domain 1"/>
    <property type="match status" value="1"/>
</dbReference>
<dbReference type="OrthoDB" id="9775794at2"/>
<dbReference type="AlphaFoldDB" id="A0A0F7JZD1"/>
<accession>A0A0F7JZD1</accession>
<dbReference type="SUPFAM" id="SSF52096">
    <property type="entry name" value="ClpP/crotonase"/>
    <property type="match status" value="1"/>
</dbReference>
<dbReference type="NCBIfam" id="NF007239">
    <property type="entry name" value="PRK09674.1"/>
    <property type="match status" value="1"/>
</dbReference>
<dbReference type="EMBL" id="CP011412">
    <property type="protein sequence ID" value="AKH20669.1"/>
    <property type="molecule type" value="Genomic_DNA"/>
</dbReference>
<dbReference type="InterPro" id="IPR001753">
    <property type="entry name" value="Enoyl-CoA_hydra/iso"/>
</dbReference>
<evidence type="ECO:0000313" key="5">
    <source>
        <dbReference type="Proteomes" id="UP000034410"/>
    </source>
</evidence>
<dbReference type="GO" id="GO:0016836">
    <property type="term" value="F:hydro-lyase activity"/>
    <property type="evidence" value="ECO:0007669"/>
    <property type="project" value="UniProtKB-ARBA"/>
</dbReference>
<dbReference type="PANTHER" id="PTHR11941">
    <property type="entry name" value="ENOYL-COA HYDRATASE-RELATED"/>
    <property type="match status" value="1"/>
</dbReference>
<dbReference type="FunFam" id="3.90.226.10:FF:000009">
    <property type="entry name" value="Carnitinyl-CoA dehydratase"/>
    <property type="match status" value="1"/>
</dbReference>
<dbReference type="InterPro" id="IPR014748">
    <property type="entry name" value="Enoyl-CoA_hydra_C"/>
</dbReference>
<dbReference type="PROSITE" id="PS00166">
    <property type="entry name" value="ENOYL_COA_HYDRATASE"/>
    <property type="match status" value="1"/>
</dbReference>
<proteinExistence type="inferred from homology"/>
<dbReference type="Pfam" id="PF00378">
    <property type="entry name" value="ECH_1"/>
    <property type="match status" value="1"/>
</dbReference>
<evidence type="ECO:0000256" key="2">
    <source>
        <dbReference type="ARBA" id="ARBA00023239"/>
    </source>
</evidence>
<dbReference type="Proteomes" id="UP000034410">
    <property type="component" value="Chromosome"/>
</dbReference>
<evidence type="ECO:0000256" key="1">
    <source>
        <dbReference type="ARBA" id="ARBA00005254"/>
    </source>
</evidence>